<evidence type="ECO:0000313" key="16">
    <source>
        <dbReference type="EMBL" id="MEX6690457.1"/>
    </source>
</evidence>
<comment type="function">
    <text evidence="2">Adenine glycosylase active on G-A mispairs. MutY also corrects error-prone DNA synthesis past GO lesions which are due to the oxidatively damaged form of guanine: 7,8-dihydro-8-oxoguanine (8-oxo-dGTP).</text>
</comment>
<name>A0ABV3ZKU1_9BACT</name>
<dbReference type="SUPFAM" id="SSF55811">
    <property type="entry name" value="Nudix"/>
    <property type="match status" value="1"/>
</dbReference>
<dbReference type="EMBL" id="JAULBC010000008">
    <property type="protein sequence ID" value="MEX6690457.1"/>
    <property type="molecule type" value="Genomic_DNA"/>
</dbReference>
<evidence type="ECO:0000256" key="14">
    <source>
        <dbReference type="RuleBase" id="RU365096"/>
    </source>
</evidence>
<comment type="cofactor">
    <cofactor evidence="14">
        <name>[4Fe-4S] cluster</name>
        <dbReference type="ChEBI" id="CHEBI:49883"/>
    </cofactor>
    <text evidence="14">Binds 1 [4Fe-4S] cluster.</text>
</comment>
<dbReference type="InterPro" id="IPR023170">
    <property type="entry name" value="HhH_base_excis_C"/>
</dbReference>
<dbReference type="InterPro" id="IPR003265">
    <property type="entry name" value="HhH-GPD_domain"/>
</dbReference>
<evidence type="ECO:0000313" key="17">
    <source>
        <dbReference type="Proteomes" id="UP001560573"/>
    </source>
</evidence>
<evidence type="ECO:0000259" key="15">
    <source>
        <dbReference type="SMART" id="SM00478"/>
    </source>
</evidence>
<feature type="domain" description="HhH-GPD" evidence="15">
    <location>
        <begin position="39"/>
        <end position="190"/>
    </location>
</feature>
<proteinExistence type="inferred from homology"/>
<reference evidence="16 17" key="1">
    <citation type="submission" date="2023-07" db="EMBL/GenBank/DDBJ databases">
        <authorList>
            <person name="Lian W.-H."/>
        </authorList>
    </citation>
    <scope>NUCLEOTIDE SEQUENCE [LARGE SCALE GENOMIC DNA]</scope>
    <source>
        <strain evidence="16 17">SYSU DXS3180</strain>
    </source>
</reference>
<evidence type="ECO:0000256" key="1">
    <source>
        <dbReference type="ARBA" id="ARBA00000843"/>
    </source>
</evidence>
<keyword evidence="9" id="KW-0378">Hydrolase</keyword>
<comment type="caution">
    <text evidence="16">The sequence shown here is derived from an EMBL/GenBank/DDBJ whole genome shotgun (WGS) entry which is preliminary data.</text>
</comment>
<keyword evidence="7" id="KW-0479">Metal-binding</keyword>
<keyword evidence="8 14" id="KW-0227">DNA damage</keyword>
<evidence type="ECO:0000256" key="6">
    <source>
        <dbReference type="ARBA" id="ARBA00022485"/>
    </source>
</evidence>
<dbReference type="Pfam" id="PF00633">
    <property type="entry name" value="HHH"/>
    <property type="match status" value="1"/>
</dbReference>
<dbReference type="RefSeq" id="WP_369331869.1">
    <property type="nucleotide sequence ID" value="NZ_JAULBC010000008.1"/>
</dbReference>
<dbReference type="PANTHER" id="PTHR42944:SF1">
    <property type="entry name" value="ADENINE DNA GLYCOSYLASE"/>
    <property type="match status" value="1"/>
</dbReference>
<dbReference type="CDD" id="cd03431">
    <property type="entry name" value="NUDIX_DNA_Glycosylase_C-MutY"/>
    <property type="match status" value="1"/>
</dbReference>
<evidence type="ECO:0000256" key="4">
    <source>
        <dbReference type="ARBA" id="ARBA00012045"/>
    </source>
</evidence>
<comment type="catalytic activity">
    <reaction evidence="1 14">
        <text>Hydrolyzes free adenine bases from 7,8-dihydro-8-oxoguanine:adenine mismatched double-stranded DNA, leaving an apurinic site.</text>
        <dbReference type="EC" id="3.2.2.31"/>
    </reaction>
</comment>
<accession>A0ABV3ZKU1</accession>
<evidence type="ECO:0000256" key="9">
    <source>
        <dbReference type="ARBA" id="ARBA00022801"/>
    </source>
</evidence>
<evidence type="ECO:0000256" key="2">
    <source>
        <dbReference type="ARBA" id="ARBA00002933"/>
    </source>
</evidence>
<evidence type="ECO:0000256" key="5">
    <source>
        <dbReference type="ARBA" id="ARBA00022023"/>
    </source>
</evidence>
<organism evidence="16 17">
    <name type="scientific">Danxiaibacter flavus</name>
    <dbReference type="NCBI Taxonomy" id="3049108"/>
    <lineage>
        <taxon>Bacteria</taxon>
        <taxon>Pseudomonadati</taxon>
        <taxon>Bacteroidota</taxon>
        <taxon>Chitinophagia</taxon>
        <taxon>Chitinophagales</taxon>
        <taxon>Chitinophagaceae</taxon>
        <taxon>Danxiaibacter</taxon>
    </lineage>
</organism>
<evidence type="ECO:0000256" key="7">
    <source>
        <dbReference type="ARBA" id="ARBA00022723"/>
    </source>
</evidence>
<dbReference type="InterPro" id="IPR044298">
    <property type="entry name" value="MIG/MutY"/>
</dbReference>
<evidence type="ECO:0000256" key="11">
    <source>
        <dbReference type="ARBA" id="ARBA00023014"/>
    </source>
</evidence>
<dbReference type="PANTHER" id="PTHR42944">
    <property type="entry name" value="ADENINE DNA GLYCOSYLASE"/>
    <property type="match status" value="1"/>
</dbReference>
<dbReference type="Pfam" id="PF14815">
    <property type="entry name" value="NUDIX_4"/>
    <property type="match status" value="1"/>
</dbReference>
<dbReference type="InterPro" id="IPR015797">
    <property type="entry name" value="NUDIX_hydrolase-like_dom_sf"/>
</dbReference>
<comment type="similarity">
    <text evidence="3 14">Belongs to the Nth/MutY family.</text>
</comment>
<dbReference type="SUPFAM" id="SSF48150">
    <property type="entry name" value="DNA-glycosylase"/>
    <property type="match status" value="1"/>
</dbReference>
<dbReference type="Gene3D" id="1.10.1670.10">
    <property type="entry name" value="Helix-hairpin-Helix base-excision DNA repair enzymes (C-terminal)"/>
    <property type="match status" value="1"/>
</dbReference>
<dbReference type="EC" id="3.2.2.31" evidence="4 14"/>
<keyword evidence="10 14" id="KW-0408">Iron</keyword>
<protein>
    <recommendedName>
        <fullName evidence="5 14">Adenine DNA glycosylase</fullName>
        <ecNumber evidence="4 14">3.2.2.31</ecNumber>
    </recommendedName>
</protein>
<dbReference type="Gene3D" id="3.90.79.10">
    <property type="entry name" value="Nucleoside Triphosphate Pyrophosphohydrolase"/>
    <property type="match status" value="1"/>
</dbReference>
<dbReference type="InterPro" id="IPR000445">
    <property type="entry name" value="HhH_motif"/>
</dbReference>
<evidence type="ECO:0000256" key="12">
    <source>
        <dbReference type="ARBA" id="ARBA00023204"/>
    </source>
</evidence>
<gene>
    <name evidence="16" type="primary">mutY</name>
    <name evidence="16" type="ORF">QTN47_23295</name>
</gene>
<dbReference type="Proteomes" id="UP001560573">
    <property type="component" value="Unassembled WGS sequence"/>
</dbReference>
<dbReference type="NCBIfam" id="TIGR01084">
    <property type="entry name" value="mutY"/>
    <property type="match status" value="1"/>
</dbReference>
<dbReference type="InterPro" id="IPR011257">
    <property type="entry name" value="DNA_glycosylase"/>
</dbReference>
<evidence type="ECO:0000256" key="13">
    <source>
        <dbReference type="ARBA" id="ARBA00023295"/>
    </source>
</evidence>
<dbReference type="SMART" id="SM00478">
    <property type="entry name" value="ENDO3c"/>
    <property type="match status" value="1"/>
</dbReference>
<dbReference type="CDD" id="cd00056">
    <property type="entry name" value="ENDO3c"/>
    <property type="match status" value="1"/>
</dbReference>
<keyword evidence="12" id="KW-0234">DNA repair</keyword>
<dbReference type="InterPro" id="IPR005760">
    <property type="entry name" value="A/G_AdeGlyc_MutY"/>
</dbReference>
<keyword evidence="6" id="KW-0004">4Fe-4S</keyword>
<evidence type="ECO:0000256" key="3">
    <source>
        <dbReference type="ARBA" id="ARBA00008343"/>
    </source>
</evidence>
<sequence>MDKSKFSAILLHWHQHENTRVMPWKGIKDPYKIWLSEVILQQTRVDQGWKYYESFIEKYPDILHLANAEDKEVFKLWEGLGYYNRCKNLLHTARFIAENNNGKFPADYDEILALKGVGPYTAAAIASFAFRLPYAVVDGNVFRVLARVFGNSTPVDATEGKALFTSLAQELLDKKNPGLYNQAIMDFGATVCKPALPLCSNCVLQKQCTAFNTGTVNHLPVKEKVLKKKTRWFSFFVFRHNNKTLISKRTGNDIWQNLHEFYLVETDEKPVWSTETVLDVLSSQLNIKKAEVKDISPLISQQLTHQTIKAVFVRVILPEIPASLKKLDWLKDAEIEKLAFPRIINQYLSQP</sequence>
<keyword evidence="17" id="KW-1185">Reference proteome</keyword>
<dbReference type="Gene3D" id="1.10.340.30">
    <property type="entry name" value="Hypothetical protein, domain 2"/>
    <property type="match status" value="1"/>
</dbReference>
<keyword evidence="11" id="KW-0411">Iron-sulfur</keyword>
<evidence type="ECO:0000256" key="8">
    <source>
        <dbReference type="ARBA" id="ARBA00022763"/>
    </source>
</evidence>
<dbReference type="Pfam" id="PF00730">
    <property type="entry name" value="HhH-GPD"/>
    <property type="match status" value="1"/>
</dbReference>
<evidence type="ECO:0000256" key="10">
    <source>
        <dbReference type="ARBA" id="ARBA00023004"/>
    </source>
</evidence>
<dbReference type="InterPro" id="IPR029119">
    <property type="entry name" value="MutY_C"/>
</dbReference>
<keyword evidence="13 14" id="KW-0326">Glycosidase</keyword>